<evidence type="ECO:0000313" key="7">
    <source>
        <dbReference type="EMBL" id="NVI46068.1"/>
    </source>
</evidence>
<dbReference type="AlphaFoldDB" id="A0A973W222"/>
<gene>
    <name evidence="7" type="ORF">HAP48_024520</name>
    <name evidence="8" type="ORF">WDK88_21230</name>
</gene>
<dbReference type="PROSITE" id="PS00600">
    <property type="entry name" value="AA_TRANSFER_CLASS_3"/>
    <property type="match status" value="1"/>
</dbReference>
<organism evidence="7">
    <name type="scientific">Bradyrhizobium septentrionale</name>
    <dbReference type="NCBI Taxonomy" id="1404411"/>
    <lineage>
        <taxon>Bacteria</taxon>
        <taxon>Pseudomonadati</taxon>
        <taxon>Pseudomonadota</taxon>
        <taxon>Alphaproteobacteria</taxon>
        <taxon>Hyphomicrobiales</taxon>
        <taxon>Nitrobacteraceae</taxon>
        <taxon>Bradyrhizobium</taxon>
    </lineage>
</organism>
<keyword evidence="4" id="KW-0808">Transferase</keyword>
<dbReference type="PANTHER" id="PTHR43094">
    <property type="entry name" value="AMINOTRANSFERASE"/>
    <property type="match status" value="1"/>
</dbReference>
<comment type="similarity">
    <text evidence="2 6">Belongs to the class-III pyridoxal-phosphate-dependent aminotransferase family.</text>
</comment>
<dbReference type="NCBIfam" id="NF005683">
    <property type="entry name" value="PRK07481.1"/>
    <property type="match status" value="1"/>
</dbReference>
<dbReference type="Gene3D" id="3.90.1150.10">
    <property type="entry name" value="Aspartate Aminotransferase, domain 1"/>
    <property type="match status" value="1"/>
</dbReference>
<comment type="cofactor">
    <cofactor evidence="1">
        <name>pyridoxal 5'-phosphate</name>
        <dbReference type="ChEBI" id="CHEBI:597326"/>
    </cofactor>
</comment>
<keyword evidence="5 6" id="KW-0663">Pyridoxal phosphate</keyword>
<evidence type="ECO:0000256" key="3">
    <source>
        <dbReference type="ARBA" id="ARBA00022576"/>
    </source>
</evidence>
<sequence length="455" mass="49041">MTAAAARNNDTLTRHVVYPFANANFLAENPPICIEGGDGVYVSDGQGSRYLDGQAGLWNVNVGHGRPEIKQAIIEQLDRLSFYSTFGNTTNSPSVALADELCRLAAPEGMVRAFFSSGGSEANEAAIKLAKQYWRLAGEPLRTKIISLRGAYHGVTLGALSAGGVNVYKEQFTPLLPGFFQVETPHVYRNPFTSDPEALGRLCAELLEREIVYQGAGSVAAFMAEPVQGAGGVIVPPANFWPLLREVCDRHGVLLIADEVVTGFGRSGSMFGSRAWGVNPDIMVFAKGINSGYIPLGATLINAKVAAAFQSDDKSQFTPRAFMHGNTYAGHPLACAAAIANLRIVEQEELPANAGKVGAYLLARLKDIQKRHPNMGDVRGKGLMLGIEMVADPETKRPFDLAENFGQRIWERCVAKGVLIRNLADTFIISPPLTFTTEHADKIADTFDEAISAVE</sequence>
<reference evidence="7" key="1">
    <citation type="submission" date="2020-06" db="EMBL/GenBank/DDBJ databases">
        <title>Whole Genome Sequence of Bradyrhizobium sp. Strain 1S1.</title>
        <authorList>
            <person name="Bromfield E.S.P."/>
            <person name="Cloutier S."/>
        </authorList>
    </citation>
    <scope>NUCLEOTIDE SEQUENCE [LARGE SCALE GENOMIC DNA]</scope>
    <source>
        <strain evidence="7">1S1</strain>
    </source>
</reference>
<dbReference type="EMBL" id="JAAOLE020000001">
    <property type="protein sequence ID" value="NVI46068.1"/>
    <property type="molecule type" value="Genomic_DNA"/>
</dbReference>
<dbReference type="CDD" id="cd00610">
    <property type="entry name" value="OAT_like"/>
    <property type="match status" value="1"/>
</dbReference>
<dbReference type="InterPro" id="IPR015421">
    <property type="entry name" value="PyrdxlP-dep_Trfase_major"/>
</dbReference>
<dbReference type="SUPFAM" id="SSF53383">
    <property type="entry name" value="PLP-dependent transferases"/>
    <property type="match status" value="1"/>
</dbReference>
<evidence type="ECO:0000313" key="9">
    <source>
        <dbReference type="Proteomes" id="UP001432046"/>
    </source>
</evidence>
<evidence type="ECO:0000256" key="2">
    <source>
        <dbReference type="ARBA" id="ARBA00008954"/>
    </source>
</evidence>
<dbReference type="Pfam" id="PF00202">
    <property type="entry name" value="Aminotran_3"/>
    <property type="match status" value="1"/>
</dbReference>
<evidence type="ECO:0000256" key="5">
    <source>
        <dbReference type="ARBA" id="ARBA00022898"/>
    </source>
</evidence>
<dbReference type="PIRSF" id="PIRSF000521">
    <property type="entry name" value="Transaminase_4ab_Lys_Orn"/>
    <property type="match status" value="1"/>
</dbReference>
<evidence type="ECO:0000256" key="4">
    <source>
        <dbReference type="ARBA" id="ARBA00022679"/>
    </source>
</evidence>
<accession>A0A973W222</accession>
<dbReference type="FunFam" id="3.40.640.10:FF:000014">
    <property type="entry name" value="Adenosylmethionine-8-amino-7-oxononanoate aminotransferase, probable"/>
    <property type="match status" value="1"/>
</dbReference>
<dbReference type="Gene3D" id="3.40.640.10">
    <property type="entry name" value="Type I PLP-dependent aspartate aminotransferase-like (Major domain)"/>
    <property type="match status" value="1"/>
</dbReference>
<keyword evidence="9" id="KW-1185">Reference proteome</keyword>
<name>A0A973W222_9BRAD</name>
<dbReference type="InterPro" id="IPR015424">
    <property type="entry name" value="PyrdxlP-dep_Trfase"/>
</dbReference>
<dbReference type="RefSeq" id="WP_166205446.1">
    <property type="nucleotide sequence ID" value="NZ_CP088285.1"/>
</dbReference>
<dbReference type="InterPro" id="IPR049704">
    <property type="entry name" value="Aminotrans_3_PPA_site"/>
</dbReference>
<proteinExistence type="inferred from homology"/>
<evidence type="ECO:0000256" key="6">
    <source>
        <dbReference type="RuleBase" id="RU003560"/>
    </source>
</evidence>
<evidence type="ECO:0000256" key="1">
    <source>
        <dbReference type="ARBA" id="ARBA00001933"/>
    </source>
</evidence>
<reference evidence="8" key="2">
    <citation type="journal article" date="2021" name="Int. J. Syst. Evol. Microbiol.">
        <title>Bradyrhizobium septentrionale sp. nov. (sv. septentrionale) and Bradyrhizobium quebecense sp. nov. (sv. septentrionale) associated with legumes native to Canada possess rearranged symbiosis genes and numerous insertion sequences.</title>
        <authorList>
            <person name="Bromfield E.S.P."/>
            <person name="Cloutier S."/>
        </authorList>
    </citation>
    <scope>NUCLEOTIDE SEQUENCE</scope>
    <source>
        <strain evidence="8">5S5</strain>
    </source>
</reference>
<keyword evidence="3 7" id="KW-0032">Aminotransferase</keyword>
<dbReference type="InterPro" id="IPR005814">
    <property type="entry name" value="Aminotrans_3"/>
</dbReference>
<protein>
    <submittedName>
        <fullName evidence="7">Aminotransferase class III-fold pyridoxal phosphate-dependent enzyme</fullName>
    </submittedName>
</protein>
<dbReference type="EMBL" id="CP147711">
    <property type="protein sequence ID" value="WXC83917.1"/>
    <property type="molecule type" value="Genomic_DNA"/>
</dbReference>
<evidence type="ECO:0000313" key="8">
    <source>
        <dbReference type="EMBL" id="WXC83917.1"/>
    </source>
</evidence>
<reference evidence="8" key="3">
    <citation type="submission" date="2024-03" db="EMBL/GenBank/DDBJ databases">
        <authorList>
            <person name="Bromfield E.S.P."/>
            <person name="Cloutier S."/>
        </authorList>
    </citation>
    <scope>NUCLEOTIDE SEQUENCE</scope>
    <source>
        <strain evidence="8">5S5</strain>
    </source>
</reference>
<dbReference type="GO" id="GO:0008483">
    <property type="term" value="F:transaminase activity"/>
    <property type="evidence" value="ECO:0007669"/>
    <property type="project" value="UniProtKB-KW"/>
</dbReference>
<dbReference type="GO" id="GO:0030170">
    <property type="term" value="F:pyridoxal phosphate binding"/>
    <property type="evidence" value="ECO:0007669"/>
    <property type="project" value="InterPro"/>
</dbReference>
<dbReference type="InterPro" id="IPR015422">
    <property type="entry name" value="PyrdxlP-dep_Trfase_small"/>
</dbReference>
<dbReference type="PANTHER" id="PTHR43094:SF1">
    <property type="entry name" value="AMINOTRANSFERASE CLASS-III"/>
    <property type="match status" value="1"/>
</dbReference>
<dbReference type="Proteomes" id="UP001432046">
    <property type="component" value="Chromosome"/>
</dbReference>